<evidence type="ECO:0000259" key="12">
    <source>
        <dbReference type="Pfam" id="PF19053"/>
    </source>
</evidence>
<feature type="transmembrane region" description="Helical" evidence="11">
    <location>
        <begin position="128"/>
        <end position="154"/>
    </location>
</feature>
<dbReference type="RefSeq" id="WP_085179829.1">
    <property type="nucleotide sequence ID" value="NZ_CSTD01000002.1"/>
</dbReference>
<comment type="subcellular location">
    <subcellularLocation>
        <location evidence="1">Cell membrane</location>
        <topology evidence="1">Multi-pass membrane protein</topology>
    </subcellularLocation>
</comment>
<keyword evidence="4 11" id="KW-0812">Transmembrane</keyword>
<feature type="transmembrane region" description="Helical" evidence="11">
    <location>
        <begin position="450"/>
        <end position="472"/>
    </location>
</feature>
<name>A0A0U0W8M6_MYCBE</name>
<dbReference type="NCBIfam" id="TIGR03920">
    <property type="entry name" value="T7SS_EccD"/>
    <property type="match status" value="1"/>
</dbReference>
<feature type="transmembrane region" description="Helical" evidence="11">
    <location>
        <begin position="250"/>
        <end position="271"/>
    </location>
</feature>
<sequence precursor="true">MTTPHKVAFPARCAVNISYEKHLCSQVFPAEIPVEGFFEGMVELFDADLKRKGFEGVALPAGSYELHKINGVRLDINKSLDELGVQDGDTLVLVPRVAGESFEPQYESLSTGLAAMGKWLGRDGGDPMFAPVTPLTAAHTAIAIVAMAAASALALTLRARTFTDGIVPAAVAGGIAALLVIATSVVRWGWRERRDMFTGFAWLAVLALAVAGACAPPGRLGAPHALIGLVLVILGALAIGVLTRKRWQTTAATAVITVCGILAAVAAVRMFRPASPQVLSICVLVLLLVLVRMTPLIALWVARVRPPHFGSITGRDLFARREGMPVDTVSPVSEDETEDEDNELTDITARGAAIAASARLVNAVQVGVCVGVSLVLPAAVWGVLAPGRPWEWLAQLVAGLVVGIFITQGRGFAAKYQAVALVCGASAAVCAGVLRYALAEPKDTVAALLWPAVAVAGFAALGLAAALLVPAMRFRPFIRLAVEWAEVLALIVLLPAAAALGGLFTWLRH</sequence>
<feature type="transmembrane region" description="Helical" evidence="11">
    <location>
        <begin position="166"/>
        <end position="188"/>
    </location>
</feature>
<evidence type="ECO:0000256" key="5">
    <source>
        <dbReference type="ARBA" id="ARBA00022989"/>
    </source>
</evidence>
<keyword evidence="5 11" id="KW-1133">Transmembrane helix</keyword>
<evidence type="ECO:0000313" key="14">
    <source>
        <dbReference type="Proteomes" id="UP000198875"/>
    </source>
</evidence>
<evidence type="ECO:0000256" key="7">
    <source>
        <dbReference type="ARBA" id="ARBA00061801"/>
    </source>
</evidence>
<dbReference type="Pfam" id="PF19053">
    <property type="entry name" value="EccD"/>
    <property type="match status" value="1"/>
</dbReference>
<dbReference type="EMBL" id="CSTD01000002">
    <property type="protein sequence ID" value="CPR10788.1"/>
    <property type="molecule type" value="Genomic_DNA"/>
</dbReference>
<organism evidence="13 14">
    <name type="scientific">Mycobacterium bohemicum DSM 44277</name>
    <dbReference type="NCBI Taxonomy" id="1236609"/>
    <lineage>
        <taxon>Bacteria</taxon>
        <taxon>Bacillati</taxon>
        <taxon>Actinomycetota</taxon>
        <taxon>Actinomycetes</taxon>
        <taxon>Mycobacteriales</taxon>
        <taxon>Mycobacteriaceae</taxon>
        <taxon>Mycobacterium</taxon>
    </lineage>
</organism>
<feature type="transmembrane region" description="Helical" evidence="11">
    <location>
        <begin position="390"/>
        <end position="406"/>
    </location>
</feature>
<protein>
    <recommendedName>
        <fullName evidence="8">ESX-2 secretion system protein eccD2</fullName>
    </recommendedName>
    <alternativeName>
        <fullName evidence="10">ESX conserved component D2</fullName>
    </alternativeName>
    <alternativeName>
        <fullName evidence="9">Type VII secretion system protein eccD2</fullName>
    </alternativeName>
</protein>
<evidence type="ECO:0000313" key="13">
    <source>
        <dbReference type="EMBL" id="CPR10788.1"/>
    </source>
</evidence>
<dbReference type="Proteomes" id="UP000198875">
    <property type="component" value="Unassembled WGS sequence"/>
</dbReference>
<dbReference type="InterPro" id="IPR044049">
    <property type="entry name" value="EccD_transm"/>
</dbReference>
<feature type="transmembrane region" description="Helical" evidence="11">
    <location>
        <begin position="484"/>
        <end position="507"/>
    </location>
</feature>
<dbReference type="OrthoDB" id="4640662at2"/>
<feature type="domain" description="EccD-like transmembrane" evidence="12">
    <location>
        <begin position="142"/>
        <end position="509"/>
    </location>
</feature>
<dbReference type="CDD" id="cd17039">
    <property type="entry name" value="Ubl_ubiquitin_like"/>
    <property type="match status" value="1"/>
</dbReference>
<evidence type="ECO:0000256" key="4">
    <source>
        <dbReference type="ARBA" id="ARBA00022692"/>
    </source>
</evidence>
<dbReference type="Pfam" id="PF08817">
    <property type="entry name" value="YukD"/>
    <property type="match status" value="1"/>
</dbReference>
<dbReference type="InterPro" id="IPR006707">
    <property type="entry name" value="T7SS_EccD"/>
</dbReference>
<feature type="transmembrane region" description="Helical" evidence="11">
    <location>
        <begin position="277"/>
        <end position="302"/>
    </location>
</feature>
<evidence type="ECO:0000256" key="8">
    <source>
        <dbReference type="ARBA" id="ARBA00074704"/>
    </source>
</evidence>
<proteinExistence type="inferred from homology"/>
<feature type="transmembrane region" description="Helical" evidence="11">
    <location>
        <begin position="224"/>
        <end position="243"/>
    </location>
</feature>
<comment type="similarity">
    <text evidence="2">Belongs to the EccD/Snm4 family.</text>
</comment>
<keyword evidence="3" id="KW-1003">Cell membrane</keyword>
<evidence type="ECO:0000256" key="3">
    <source>
        <dbReference type="ARBA" id="ARBA00022475"/>
    </source>
</evidence>
<comment type="subunit">
    <text evidence="7">Part of the ESX-2 / type VII secretion system (T7SS), which is composed of cytosolic and membrane components.</text>
</comment>
<dbReference type="AlphaFoldDB" id="A0A0U0W8M6"/>
<evidence type="ECO:0000256" key="1">
    <source>
        <dbReference type="ARBA" id="ARBA00004651"/>
    </source>
</evidence>
<reference evidence="13 14" key="1">
    <citation type="submission" date="2015-03" db="EMBL/GenBank/DDBJ databases">
        <authorList>
            <person name="Murphy D."/>
        </authorList>
    </citation>
    <scope>NUCLEOTIDE SEQUENCE [LARGE SCALE GENOMIC DNA]</scope>
    <source>
        <strain evidence="13 14">DSM 44277</strain>
    </source>
</reference>
<evidence type="ECO:0000256" key="2">
    <source>
        <dbReference type="ARBA" id="ARBA00006162"/>
    </source>
</evidence>
<dbReference type="GO" id="GO:0005886">
    <property type="term" value="C:plasma membrane"/>
    <property type="evidence" value="ECO:0007669"/>
    <property type="project" value="UniProtKB-SubCell"/>
</dbReference>
<keyword evidence="6 11" id="KW-0472">Membrane</keyword>
<evidence type="ECO:0000256" key="6">
    <source>
        <dbReference type="ARBA" id="ARBA00023136"/>
    </source>
</evidence>
<evidence type="ECO:0000256" key="11">
    <source>
        <dbReference type="SAM" id="Phobius"/>
    </source>
</evidence>
<feature type="transmembrane region" description="Helical" evidence="11">
    <location>
        <begin position="200"/>
        <end position="218"/>
    </location>
</feature>
<accession>A0A0U0W8M6</accession>
<evidence type="ECO:0000256" key="9">
    <source>
        <dbReference type="ARBA" id="ARBA00076950"/>
    </source>
</evidence>
<evidence type="ECO:0000256" key="10">
    <source>
        <dbReference type="ARBA" id="ARBA00079068"/>
    </source>
</evidence>
<dbReference type="Gene3D" id="3.10.20.90">
    <property type="entry name" value="Phosphatidylinositol 3-kinase Catalytic Subunit, Chain A, domain 1"/>
    <property type="match status" value="1"/>
</dbReference>
<dbReference type="InterPro" id="IPR024962">
    <property type="entry name" value="YukD-like"/>
</dbReference>
<feature type="transmembrane region" description="Helical" evidence="11">
    <location>
        <begin position="418"/>
        <end position="438"/>
    </location>
</feature>
<feature type="transmembrane region" description="Helical" evidence="11">
    <location>
        <begin position="360"/>
        <end position="384"/>
    </location>
</feature>
<dbReference type="FunFam" id="3.10.20.90:FF:000271">
    <property type="entry name" value="Type VII secretion integral membrane protein EccD"/>
    <property type="match status" value="1"/>
</dbReference>
<gene>
    <name evidence="13" type="primary">eccD2</name>
    <name evidence="13" type="ORF">BN971_02059</name>
</gene>